<accession>A0A516V872</accession>
<protein>
    <submittedName>
        <fullName evidence="1">DUF3011 domain-containing protein</fullName>
    </submittedName>
</protein>
<reference evidence="1 2" key="1">
    <citation type="submission" date="2019-07" db="EMBL/GenBank/DDBJ databases">
        <title>Lysobacter weifangensis sp. nov., isolated from bensulfuron-methyl contaminated farmland soil.</title>
        <authorList>
            <person name="Zhao H."/>
        </authorList>
    </citation>
    <scope>NUCLEOTIDE SEQUENCE [LARGE SCALE GENOMIC DNA]</scope>
    <source>
        <strain evidence="1 2">CC-Bw-6</strain>
    </source>
</reference>
<dbReference type="Proteomes" id="UP000315891">
    <property type="component" value="Chromosome"/>
</dbReference>
<evidence type="ECO:0000313" key="2">
    <source>
        <dbReference type="Proteomes" id="UP000315891"/>
    </source>
</evidence>
<dbReference type="InterPro" id="IPR021381">
    <property type="entry name" value="DUF3011"/>
</dbReference>
<organism evidence="1 2">
    <name type="scientific">Pseudoluteimonas lycopersici</name>
    <dbReference type="NCBI Taxonomy" id="1324796"/>
    <lineage>
        <taxon>Bacteria</taxon>
        <taxon>Pseudomonadati</taxon>
        <taxon>Pseudomonadota</taxon>
        <taxon>Gammaproteobacteria</taxon>
        <taxon>Lysobacterales</taxon>
        <taxon>Lysobacteraceae</taxon>
        <taxon>Pseudoluteimonas</taxon>
    </lineage>
</organism>
<sequence length="173" mass="19000">MALGGCVGYGYPGDYGSGNGYGNPYGNQQPYPGSTGQVFRCESQDNRMRRCSMDTRYGVRINRQLSDSPCVQGRSWGYDNSGVWVSNGCRAEFVTGGGYGGGPSYPGGGYGQGQTVRCESQDNRMRRCNAAVYRSVQIQRRLSDSPCVQGSTWGWDRNGIWVDRGCRADFLVY</sequence>
<gene>
    <name evidence="1" type="ORF">FNZ56_02295</name>
</gene>
<proteinExistence type="predicted"/>
<evidence type="ECO:0000313" key="1">
    <source>
        <dbReference type="EMBL" id="QDQ74729.1"/>
    </source>
</evidence>
<dbReference type="EMBL" id="CP041742">
    <property type="protein sequence ID" value="QDQ74729.1"/>
    <property type="molecule type" value="Genomic_DNA"/>
</dbReference>
<dbReference type="OrthoDB" id="6052310at2"/>
<dbReference type="AlphaFoldDB" id="A0A516V872"/>
<keyword evidence="2" id="KW-1185">Reference proteome</keyword>
<name>A0A516V872_9GAMM</name>
<dbReference type="Pfam" id="PF11218">
    <property type="entry name" value="DUF3011"/>
    <property type="match status" value="1"/>
</dbReference>